<proteinExistence type="inferred from homology"/>
<organism evidence="4 5">
    <name type="scientific">Fusibacter paucivorans</name>
    <dbReference type="NCBI Taxonomy" id="76009"/>
    <lineage>
        <taxon>Bacteria</taxon>
        <taxon>Bacillati</taxon>
        <taxon>Bacillota</taxon>
        <taxon>Clostridia</taxon>
        <taxon>Eubacteriales</taxon>
        <taxon>Eubacteriales Family XII. Incertae Sedis</taxon>
        <taxon>Fusibacter</taxon>
    </lineage>
</organism>
<feature type="domain" description="Sugar fermentation stimulation protein C-terminal" evidence="2">
    <location>
        <begin position="84"/>
        <end position="217"/>
    </location>
</feature>
<reference evidence="4 5" key="1">
    <citation type="submission" date="2021-05" db="EMBL/GenBank/DDBJ databases">
        <title>Fusibacter ferrireducens sp. nov., an anaerobic, sulfur- and Fe-reducing bacterium isolated from the mangrove sediment.</title>
        <authorList>
            <person name="Qiu D."/>
        </authorList>
    </citation>
    <scope>NUCLEOTIDE SEQUENCE [LARGE SCALE GENOMIC DNA]</scope>
    <source>
        <strain evidence="4 5">DSM 12116</strain>
    </source>
</reference>
<dbReference type="HAMAP" id="MF_00095">
    <property type="entry name" value="SfsA"/>
    <property type="match status" value="1"/>
</dbReference>
<accession>A0ABS5PVA6</accession>
<keyword evidence="5" id="KW-1185">Reference proteome</keyword>
<dbReference type="Proteomes" id="UP000746471">
    <property type="component" value="Unassembled WGS sequence"/>
</dbReference>
<evidence type="ECO:0000259" key="2">
    <source>
        <dbReference type="Pfam" id="PF03749"/>
    </source>
</evidence>
<dbReference type="Pfam" id="PF17746">
    <property type="entry name" value="SfsA_N"/>
    <property type="match status" value="1"/>
</dbReference>
<evidence type="ECO:0000313" key="5">
    <source>
        <dbReference type="Proteomes" id="UP000746471"/>
    </source>
</evidence>
<dbReference type="CDD" id="cd22357">
    <property type="entry name" value="SfsA-like"/>
    <property type="match status" value="1"/>
</dbReference>
<comment type="caution">
    <text evidence="4">The sequence shown here is derived from an EMBL/GenBank/DDBJ whole genome shotgun (WGS) entry which is preliminary data.</text>
</comment>
<dbReference type="InterPro" id="IPR005224">
    <property type="entry name" value="SfsA"/>
</dbReference>
<protein>
    <recommendedName>
        <fullName evidence="1">Sugar fermentation stimulation protein homolog</fullName>
    </recommendedName>
</protein>
<evidence type="ECO:0000313" key="4">
    <source>
        <dbReference type="EMBL" id="MBS7528047.1"/>
    </source>
</evidence>
<dbReference type="EMBL" id="JAHBCL010000030">
    <property type="protein sequence ID" value="MBS7528047.1"/>
    <property type="molecule type" value="Genomic_DNA"/>
</dbReference>
<dbReference type="InterPro" id="IPR041465">
    <property type="entry name" value="SfsA_N"/>
</dbReference>
<sequence>MVYQFEELIEGIFIERPNRYIAKVAINNAIVTVHVHDPGRLQELLYEGNTCLIKYAASEKRKTDWDMIAAKKNDGYVLIHSGYHRYIAEAILSSSKWTPFDAVYTYRAEVKTFDSRLDFCLMPSENERIWVEVKGCSLSEDGTAKFPDAPTVRGRRHLETLMKLKASGDRAAVLLLILSEAERFVPKRDTDPDFYKTFYEAIAQGVEVYPVKVTFDRQVNGLVYGGMIEIMACEAI</sequence>
<dbReference type="PANTHER" id="PTHR30545">
    <property type="entry name" value="SUGAR FERMENTATION STIMULATION PROTEIN A"/>
    <property type="match status" value="1"/>
</dbReference>
<feature type="domain" description="SfsA N-terminal OB" evidence="3">
    <location>
        <begin position="14"/>
        <end position="79"/>
    </location>
</feature>
<dbReference type="NCBIfam" id="TIGR00230">
    <property type="entry name" value="sfsA"/>
    <property type="match status" value="1"/>
</dbReference>
<dbReference type="PANTHER" id="PTHR30545:SF2">
    <property type="entry name" value="SUGAR FERMENTATION STIMULATION PROTEIN A"/>
    <property type="match status" value="1"/>
</dbReference>
<gene>
    <name evidence="1 4" type="primary">sfsA</name>
    <name evidence="4" type="ORF">KHM83_15280</name>
</gene>
<dbReference type="InterPro" id="IPR040452">
    <property type="entry name" value="SfsA_C"/>
</dbReference>
<evidence type="ECO:0000259" key="3">
    <source>
        <dbReference type="Pfam" id="PF17746"/>
    </source>
</evidence>
<dbReference type="Pfam" id="PF03749">
    <property type="entry name" value="SfsA"/>
    <property type="match status" value="1"/>
</dbReference>
<dbReference type="Gene3D" id="3.40.1350.60">
    <property type="match status" value="1"/>
</dbReference>
<comment type="similarity">
    <text evidence="1">Belongs to the SfsA family.</text>
</comment>
<dbReference type="RefSeq" id="WP_213237909.1">
    <property type="nucleotide sequence ID" value="NZ_JAHBCL010000030.1"/>
</dbReference>
<evidence type="ECO:0000256" key="1">
    <source>
        <dbReference type="HAMAP-Rule" id="MF_00095"/>
    </source>
</evidence>
<dbReference type="Gene3D" id="2.40.50.580">
    <property type="match status" value="1"/>
</dbReference>
<name>A0ABS5PVA6_9FIRM</name>